<evidence type="ECO:0000313" key="2">
    <source>
        <dbReference type="Proteomes" id="UP000054248"/>
    </source>
</evidence>
<reference evidence="1 2" key="1">
    <citation type="submission" date="2014-04" db="EMBL/GenBank/DDBJ databases">
        <authorList>
            <consortium name="DOE Joint Genome Institute"/>
            <person name="Kuo A."/>
            <person name="Girlanda M."/>
            <person name="Perotto S."/>
            <person name="Kohler A."/>
            <person name="Nagy L.G."/>
            <person name="Floudas D."/>
            <person name="Copeland A."/>
            <person name="Barry K.W."/>
            <person name="Cichocki N."/>
            <person name="Veneault-Fourrey C."/>
            <person name="LaButti K."/>
            <person name="Lindquist E.A."/>
            <person name="Lipzen A."/>
            <person name="Lundell T."/>
            <person name="Morin E."/>
            <person name="Murat C."/>
            <person name="Sun H."/>
            <person name="Tunlid A."/>
            <person name="Henrissat B."/>
            <person name="Grigoriev I.V."/>
            <person name="Hibbett D.S."/>
            <person name="Martin F."/>
            <person name="Nordberg H.P."/>
            <person name="Cantor M.N."/>
            <person name="Hua S.X."/>
        </authorList>
    </citation>
    <scope>NUCLEOTIDE SEQUENCE [LARGE SCALE GENOMIC DNA]</scope>
    <source>
        <strain evidence="1 2">MUT 4182</strain>
    </source>
</reference>
<gene>
    <name evidence="1" type="ORF">M407DRAFT_246839</name>
</gene>
<keyword evidence="2" id="KW-1185">Reference proteome</keyword>
<sequence>MLSTNLALQAPPNYQARQRARRESVPVLRGTNLGNLAAGLEGSFLEGQILVGQPIELSRREGTLSVECISRHKAVTYAENHRSLPNPIPSAVLIIFLFAPPPTSPSASC</sequence>
<dbReference type="HOGENOM" id="CLU_2185900_0_0_1"/>
<dbReference type="EMBL" id="KN823429">
    <property type="protein sequence ID" value="KIO17108.1"/>
    <property type="molecule type" value="Genomic_DNA"/>
</dbReference>
<dbReference type="Proteomes" id="UP000054248">
    <property type="component" value="Unassembled WGS sequence"/>
</dbReference>
<name>A0A0C3K6T5_9AGAM</name>
<protein>
    <submittedName>
        <fullName evidence="1">Uncharacterized protein</fullName>
    </submittedName>
</protein>
<dbReference type="AlphaFoldDB" id="A0A0C3K6T5"/>
<organism evidence="1 2">
    <name type="scientific">Tulasnella calospora MUT 4182</name>
    <dbReference type="NCBI Taxonomy" id="1051891"/>
    <lineage>
        <taxon>Eukaryota</taxon>
        <taxon>Fungi</taxon>
        <taxon>Dikarya</taxon>
        <taxon>Basidiomycota</taxon>
        <taxon>Agaricomycotina</taxon>
        <taxon>Agaricomycetes</taxon>
        <taxon>Cantharellales</taxon>
        <taxon>Tulasnellaceae</taxon>
        <taxon>Tulasnella</taxon>
    </lineage>
</organism>
<accession>A0A0C3K6T5</accession>
<proteinExistence type="predicted"/>
<evidence type="ECO:0000313" key="1">
    <source>
        <dbReference type="EMBL" id="KIO17108.1"/>
    </source>
</evidence>
<reference evidence="2" key="2">
    <citation type="submission" date="2015-01" db="EMBL/GenBank/DDBJ databases">
        <title>Evolutionary Origins and Diversification of the Mycorrhizal Mutualists.</title>
        <authorList>
            <consortium name="DOE Joint Genome Institute"/>
            <consortium name="Mycorrhizal Genomics Consortium"/>
            <person name="Kohler A."/>
            <person name="Kuo A."/>
            <person name="Nagy L.G."/>
            <person name="Floudas D."/>
            <person name="Copeland A."/>
            <person name="Barry K.W."/>
            <person name="Cichocki N."/>
            <person name="Veneault-Fourrey C."/>
            <person name="LaButti K."/>
            <person name="Lindquist E.A."/>
            <person name="Lipzen A."/>
            <person name="Lundell T."/>
            <person name="Morin E."/>
            <person name="Murat C."/>
            <person name="Riley R."/>
            <person name="Ohm R."/>
            <person name="Sun H."/>
            <person name="Tunlid A."/>
            <person name="Henrissat B."/>
            <person name="Grigoriev I.V."/>
            <person name="Hibbett D.S."/>
            <person name="Martin F."/>
        </authorList>
    </citation>
    <scope>NUCLEOTIDE SEQUENCE [LARGE SCALE GENOMIC DNA]</scope>
    <source>
        <strain evidence="2">MUT 4182</strain>
    </source>
</reference>